<feature type="binding site" evidence="6">
    <location>
        <begin position="67"/>
        <end position="71"/>
    </location>
    <ligand>
        <name>GTP</name>
        <dbReference type="ChEBI" id="CHEBI:37565"/>
    </ligand>
</feature>
<keyword evidence="4 6" id="KW-0694">RNA-binding</keyword>
<evidence type="ECO:0000256" key="1">
    <source>
        <dbReference type="ARBA" id="ARBA00007921"/>
    </source>
</evidence>
<dbReference type="InterPro" id="IPR009019">
    <property type="entry name" value="KH_sf_prok-type"/>
</dbReference>
<dbReference type="GO" id="GO:0043024">
    <property type="term" value="F:ribosomal small subunit binding"/>
    <property type="evidence" value="ECO:0007669"/>
    <property type="project" value="TreeGrafter"/>
</dbReference>
<dbReference type="SUPFAM" id="SSF52540">
    <property type="entry name" value="P-loop containing nucleoside triphosphate hydrolases"/>
    <property type="match status" value="1"/>
</dbReference>
<evidence type="ECO:0000256" key="3">
    <source>
        <dbReference type="ARBA" id="ARBA00022741"/>
    </source>
</evidence>
<feature type="binding site" evidence="6">
    <location>
        <begin position="131"/>
        <end position="134"/>
    </location>
    <ligand>
        <name>GTP</name>
        <dbReference type="ChEBI" id="CHEBI:37565"/>
    </ligand>
</feature>
<dbReference type="PANTHER" id="PTHR42698">
    <property type="entry name" value="GTPASE ERA"/>
    <property type="match status" value="1"/>
</dbReference>
<dbReference type="CDD" id="cd04163">
    <property type="entry name" value="Era"/>
    <property type="match status" value="1"/>
</dbReference>
<dbReference type="NCBIfam" id="TIGR00436">
    <property type="entry name" value="era"/>
    <property type="match status" value="1"/>
</dbReference>
<dbReference type="GO" id="GO:0000028">
    <property type="term" value="P:ribosomal small subunit assembly"/>
    <property type="evidence" value="ECO:0007669"/>
    <property type="project" value="TreeGrafter"/>
</dbReference>
<dbReference type="InterPro" id="IPR005662">
    <property type="entry name" value="GTPase_Era-like"/>
</dbReference>
<dbReference type="HAMAP" id="MF_00367">
    <property type="entry name" value="GTPase_Era"/>
    <property type="match status" value="1"/>
</dbReference>
<dbReference type="InterPro" id="IPR015946">
    <property type="entry name" value="KH_dom-like_a/b"/>
</dbReference>
<dbReference type="NCBIfam" id="NF000908">
    <property type="entry name" value="PRK00089.1"/>
    <property type="match status" value="1"/>
</dbReference>
<accession>A0A2M7QJG1</accession>
<keyword evidence="6" id="KW-0699">rRNA-binding</keyword>
<dbReference type="SUPFAM" id="SSF54814">
    <property type="entry name" value="Prokaryotic type KH domain (KH-domain type II)"/>
    <property type="match status" value="1"/>
</dbReference>
<dbReference type="Pfam" id="PF01926">
    <property type="entry name" value="MMR_HSR1"/>
    <property type="match status" value="1"/>
</dbReference>
<sequence>MKINFIQPNIIKEGKVLLIGRPNVGKSTFVNTVIGQKVAITSPKPQTTRFPIKAIYKEERGAILFVDTPGLFGKTHDLLSRRINEQTYRVINDEIDVVIYMIDHTRKRDFEEAHVLGIVRKIHKPILLVVNKIDDQEKSFLPQYMFMEEEFKDHYQISSLKSLHIKPVINRLFELLPEKSTKKTPLLSEADEERVYPIVNIDSKTFIAELIREKVFLMMGEEIPYTTTVVVDEIKNRSNDLLYIKARMLTTTDRYKKMLIGAGGRKIKEVGSYARKEIALATGKKVYLDLTIHTDPHWQEIYY</sequence>
<feature type="domain" description="G" evidence="7">
    <location>
        <begin position="15"/>
        <end position="132"/>
    </location>
</feature>
<dbReference type="GO" id="GO:0070181">
    <property type="term" value="F:small ribosomal subunit rRNA binding"/>
    <property type="evidence" value="ECO:0007669"/>
    <property type="project" value="UniProtKB-UniRule"/>
</dbReference>
<evidence type="ECO:0000313" key="9">
    <source>
        <dbReference type="EMBL" id="PIY72467.1"/>
    </source>
</evidence>
<evidence type="ECO:0000256" key="4">
    <source>
        <dbReference type="ARBA" id="ARBA00022884"/>
    </source>
</evidence>
<evidence type="ECO:0000256" key="6">
    <source>
        <dbReference type="HAMAP-Rule" id="MF_00367"/>
    </source>
</evidence>
<keyword evidence="6" id="KW-0963">Cytoplasm</keyword>
<name>A0A2M7QJG1_9BACT</name>
<dbReference type="InterPro" id="IPR004044">
    <property type="entry name" value="KH_dom_type_2"/>
</dbReference>
<dbReference type="Pfam" id="PF07650">
    <property type="entry name" value="KH_2"/>
    <property type="match status" value="1"/>
</dbReference>
<dbReference type="EMBL" id="PFLI01000026">
    <property type="protein sequence ID" value="PIY72467.1"/>
    <property type="molecule type" value="Genomic_DNA"/>
</dbReference>
<dbReference type="CDD" id="cd22534">
    <property type="entry name" value="KH-II_Era"/>
    <property type="match status" value="1"/>
</dbReference>
<dbReference type="InterPro" id="IPR027417">
    <property type="entry name" value="P-loop_NTPase"/>
</dbReference>
<evidence type="ECO:0000256" key="2">
    <source>
        <dbReference type="ARBA" id="ARBA00020484"/>
    </source>
</evidence>
<comment type="function">
    <text evidence="6">An essential GTPase that binds both GDP and GTP, with rapid nucleotide exchange. Plays a role in 16S rRNA processing and 30S ribosomal subunit biogenesis and possibly also in cell cycle regulation and energy metabolism.</text>
</comment>
<dbReference type="GO" id="GO:0005886">
    <property type="term" value="C:plasma membrane"/>
    <property type="evidence" value="ECO:0007669"/>
    <property type="project" value="UniProtKB-SubCell"/>
</dbReference>
<keyword evidence="6" id="KW-1003">Cell membrane</keyword>
<keyword evidence="6" id="KW-0472">Membrane</keyword>
<dbReference type="Proteomes" id="UP000229401">
    <property type="component" value="Unassembled WGS sequence"/>
</dbReference>
<gene>
    <name evidence="6" type="primary">era</name>
    <name evidence="9" type="ORF">COY87_00830</name>
</gene>
<dbReference type="PANTHER" id="PTHR42698:SF1">
    <property type="entry name" value="GTPASE ERA, MITOCHONDRIAL"/>
    <property type="match status" value="1"/>
</dbReference>
<evidence type="ECO:0000313" key="10">
    <source>
        <dbReference type="Proteomes" id="UP000229401"/>
    </source>
</evidence>
<proteinExistence type="inferred from homology"/>
<dbReference type="GO" id="GO:0005829">
    <property type="term" value="C:cytosol"/>
    <property type="evidence" value="ECO:0007669"/>
    <property type="project" value="TreeGrafter"/>
</dbReference>
<dbReference type="Gene3D" id="3.30.300.20">
    <property type="match status" value="1"/>
</dbReference>
<feature type="binding site" evidence="6">
    <location>
        <begin position="20"/>
        <end position="27"/>
    </location>
    <ligand>
        <name>GTP</name>
        <dbReference type="ChEBI" id="CHEBI:37565"/>
    </ligand>
</feature>
<dbReference type="InterPro" id="IPR006073">
    <property type="entry name" value="GTP-bd"/>
</dbReference>
<comment type="subcellular location">
    <subcellularLocation>
        <location evidence="6">Cytoplasm</location>
    </subcellularLocation>
    <subcellularLocation>
        <location evidence="6">Cell membrane</location>
        <topology evidence="6">Peripheral membrane protein</topology>
    </subcellularLocation>
</comment>
<reference evidence="10" key="1">
    <citation type="submission" date="2017-09" db="EMBL/GenBank/DDBJ databases">
        <title>Depth-based differentiation of microbial function through sediment-hosted aquifers and enrichment of novel symbionts in the deep terrestrial subsurface.</title>
        <authorList>
            <person name="Probst A.J."/>
            <person name="Ladd B."/>
            <person name="Jarett J.K."/>
            <person name="Geller-Mcgrath D.E."/>
            <person name="Sieber C.M.K."/>
            <person name="Emerson J.B."/>
            <person name="Anantharaman K."/>
            <person name="Thomas B.C."/>
            <person name="Malmstrom R."/>
            <person name="Stieglmeier M."/>
            <person name="Klingl A."/>
            <person name="Woyke T."/>
            <person name="Ryan C.M."/>
            <person name="Banfield J.F."/>
        </authorList>
    </citation>
    <scope>NUCLEOTIDE SEQUENCE [LARGE SCALE GENOMIC DNA]</scope>
</reference>
<evidence type="ECO:0000259" key="8">
    <source>
        <dbReference type="Pfam" id="PF07650"/>
    </source>
</evidence>
<protein>
    <recommendedName>
        <fullName evidence="2 6">GTPase Era</fullName>
    </recommendedName>
</protein>
<dbReference type="GO" id="GO:0003924">
    <property type="term" value="F:GTPase activity"/>
    <property type="evidence" value="ECO:0007669"/>
    <property type="project" value="UniProtKB-UniRule"/>
</dbReference>
<dbReference type="NCBIfam" id="TIGR00231">
    <property type="entry name" value="small_GTP"/>
    <property type="match status" value="1"/>
</dbReference>
<comment type="subunit">
    <text evidence="6">Monomer.</text>
</comment>
<evidence type="ECO:0000259" key="7">
    <source>
        <dbReference type="Pfam" id="PF01926"/>
    </source>
</evidence>
<dbReference type="AlphaFoldDB" id="A0A2M7QJG1"/>
<comment type="similarity">
    <text evidence="1 6">Belongs to the TRAFAC class TrmE-Era-EngA-EngB-Septin-like GTPase superfamily. Era GTPase family.</text>
</comment>
<organism evidence="9 10">
    <name type="scientific">Candidatus Roizmanbacteria bacterium CG_4_10_14_0_8_um_filter_33_9</name>
    <dbReference type="NCBI Taxonomy" id="1974826"/>
    <lineage>
        <taxon>Bacteria</taxon>
        <taxon>Candidatus Roizmaniibacteriota</taxon>
    </lineage>
</organism>
<keyword evidence="6" id="KW-0690">Ribosome biogenesis</keyword>
<feature type="domain" description="KH type-2" evidence="8">
    <location>
        <begin position="222"/>
        <end position="291"/>
    </location>
</feature>
<dbReference type="GO" id="GO:0005525">
    <property type="term" value="F:GTP binding"/>
    <property type="evidence" value="ECO:0007669"/>
    <property type="project" value="UniProtKB-UniRule"/>
</dbReference>
<keyword evidence="3 6" id="KW-0547">Nucleotide-binding</keyword>
<keyword evidence="5 6" id="KW-0342">GTP-binding</keyword>
<comment type="caution">
    <text evidence="9">The sequence shown here is derived from an EMBL/GenBank/DDBJ whole genome shotgun (WGS) entry which is preliminary data.</text>
</comment>
<dbReference type="Gene3D" id="3.40.50.300">
    <property type="entry name" value="P-loop containing nucleotide triphosphate hydrolases"/>
    <property type="match status" value="1"/>
</dbReference>
<dbReference type="InterPro" id="IPR005225">
    <property type="entry name" value="Small_GTP-bd"/>
</dbReference>
<evidence type="ECO:0000256" key="5">
    <source>
        <dbReference type="ARBA" id="ARBA00023134"/>
    </source>
</evidence>
<dbReference type="InterPro" id="IPR030388">
    <property type="entry name" value="G_ERA_dom"/>
</dbReference>